<feature type="compositionally biased region" description="Basic and acidic residues" evidence="4">
    <location>
        <begin position="462"/>
        <end position="600"/>
    </location>
</feature>
<feature type="transmembrane region" description="Helical" evidence="5">
    <location>
        <begin position="55"/>
        <end position="74"/>
    </location>
</feature>
<reference evidence="7 8" key="1">
    <citation type="submission" date="2020-05" db="EMBL/GenBank/DDBJ databases">
        <title>Sulfurimonas marisnigri, sp. nov., and Sulfurimonas baltica, sp. nov., manganese oxide reducing chemolithoautotrophs of the class Epsilonproteobacteria isolated from the pelagic redoxclines of the Black and Baltic Seas and emended description of the genus Sulfurimonas.</title>
        <authorList>
            <person name="Henkel J.V."/>
            <person name="Laudan C."/>
            <person name="Werner J."/>
            <person name="Neu T."/>
            <person name="Plewe S."/>
            <person name="Sproer C."/>
            <person name="Bunk B."/>
            <person name="Schulz-Vogt H.N."/>
        </authorList>
    </citation>
    <scope>NUCLEOTIDE SEQUENCE [LARGE SCALE GENOMIC DNA]</scope>
    <source>
        <strain evidence="7 8">SoZ1</strain>
    </source>
</reference>
<dbReference type="PANTHER" id="PTHR22550">
    <property type="entry name" value="SPORE GERMINATION PROTEIN"/>
    <property type="match status" value="1"/>
</dbReference>
<dbReference type="Gene3D" id="1.25.40.10">
    <property type="entry name" value="Tetratricopeptide repeat domain"/>
    <property type="match status" value="1"/>
</dbReference>
<dbReference type="SUPFAM" id="SSF53300">
    <property type="entry name" value="vWA-like"/>
    <property type="match status" value="1"/>
</dbReference>
<dbReference type="InterPro" id="IPR002035">
    <property type="entry name" value="VWF_A"/>
</dbReference>
<dbReference type="Pfam" id="PF13519">
    <property type="entry name" value="VWA_2"/>
    <property type="match status" value="1"/>
</dbReference>
<keyword evidence="5" id="KW-1133">Transmembrane helix</keyword>
<feature type="region of interest" description="Disordered" evidence="4">
    <location>
        <begin position="462"/>
        <end position="631"/>
    </location>
</feature>
<sequence length="631" mass="71521">MSFLHPEFLYYMLPPLFILFALLLTQKESQAEYFSEEVMSKLRVSANTLTLKARNALFLLMGVFMILALAQPVIKEGTVEVKAKSADIMIALDISDSMLATDVYPNRLEAAKQKALALLDETPNERIGIVAFAKNSYLVSPLSFDTGAVAFLLRQLDTTSITEKGTDFLSVIDIVSKSQKEQKKKYLLILSDGGDKSDFSEEIELAKEQGVTVFILGIATKKGAPIKLSDGNFIKHNGDIIISKLNENIIDLATKTGGVYIQSSTSSNDIKTMLREITNISDEKELKSEEIQRFIPLFYYPVAIALIILLIATSSISKRQKSSLPSVFVLFILLFSNLHVEAGMLDFMELNKAKEAYEKGDFENSAKLYEEYAKESGSGEGYYNSGNAYYKQKKYKEALQAYKKATFDTPDGRAKNFSNIGNAYVKEASQASLEKAVEAYEKSLEISEDKNTRENLEAVKKLIEKQKQDSKEDKKEDSDKKEQDKKDKDSKDNDKKDGDKKDGDKKESEDKQKKESDEKDENKEEKDSSKSEKSKDKQKNKDDMKSKEEDEKKEKEKSERGSEEKKKDDLKELEKDKSEDSKSTAKELNKSKMSDAEEQKWMQQLNTDSNTYLYQLNKEKPKNSDSDEKPW</sequence>
<feature type="compositionally biased region" description="Polar residues" evidence="4">
    <location>
        <begin position="601"/>
        <end position="614"/>
    </location>
</feature>
<feature type="compositionally biased region" description="Basic and acidic residues" evidence="4">
    <location>
        <begin position="617"/>
        <end position="631"/>
    </location>
</feature>
<dbReference type="Gene3D" id="3.40.50.410">
    <property type="entry name" value="von Willebrand factor, type A domain"/>
    <property type="match status" value="1"/>
</dbReference>
<feature type="transmembrane region" description="Helical" evidence="5">
    <location>
        <begin position="297"/>
        <end position="316"/>
    </location>
</feature>
<dbReference type="RefSeq" id="WP_194367425.1">
    <property type="nucleotide sequence ID" value="NZ_CP054493.1"/>
</dbReference>
<feature type="repeat" description="TPR" evidence="3">
    <location>
        <begin position="379"/>
        <end position="412"/>
    </location>
</feature>
<accession>A0A7S7M1U9</accession>
<dbReference type="SMART" id="SM00028">
    <property type="entry name" value="TPR"/>
    <property type="match status" value="2"/>
</dbReference>
<keyword evidence="1" id="KW-0677">Repeat</keyword>
<dbReference type="Proteomes" id="UP000593836">
    <property type="component" value="Chromosome"/>
</dbReference>
<evidence type="ECO:0000256" key="5">
    <source>
        <dbReference type="SAM" id="Phobius"/>
    </source>
</evidence>
<feature type="domain" description="VWFA" evidence="6">
    <location>
        <begin position="87"/>
        <end position="277"/>
    </location>
</feature>
<dbReference type="InterPro" id="IPR013105">
    <property type="entry name" value="TPR_2"/>
</dbReference>
<dbReference type="SUPFAM" id="SSF48452">
    <property type="entry name" value="TPR-like"/>
    <property type="match status" value="1"/>
</dbReference>
<dbReference type="KEGG" id="smas:HUE87_03880"/>
<dbReference type="PROSITE" id="PS50234">
    <property type="entry name" value="VWFA"/>
    <property type="match status" value="1"/>
</dbReference>
<name>A0A7S7M1U9_9BACT</name>
<dbReference type="InterPro" id="IPR050768">
    <property type="entry name" value="UPF0353/GerABKA_families"/>
</dbReference>
<dbReference type="SMART" id="SM00327">
    <property type="entry name" value="VWA"/>
    <property type="match status" value="1"/>
</dbReference>
<keyword evidence="5" id="KW-0812">Transmembrane</keyword>
<evidence type="ECO:0000259" key="6">
    <source>
        <dbReference type="PROSITE" id="PS50234"/>
    </source>
</evidence>
<feature type="transmembrane region" description="Helical" evidence="5">
    <location>
        <begin position="322"/>
        <end position="340"/>
    </location>
</feature>
<proteinExistence type="predicted"/>
<gene>
    <name evidence="7" type="ORF">HUE87_03880</name>
</gene>
<organism evidence="7 8">
    <name type="scientific">Candidatus Sulfurimonas marisnigri</name>
    <dbReference type="NCBI Taxonomy" id="2740405"/>
    <lineage>
        <taxon>Bacteria</taxon>
        <taxon>Pseudomonadati</taxon>
        <taxon>Campylobacterota</taxon>
        <taxon>Epsilonproteobacteria</taxon>
        <taxon>Campylobacterales</taxon>
        <taxon>Sulfurimonadaceae</taxon>
        <taxon>Sulfurimonas</taxon>
    </lineage>
</organism>
<evidence type="ECO:0000256" key="1">
    <source>
        <dbReference type="ARBA" id="ARBA00022737"/>
    </source>
</evidence>
<keyword evidence="2 3" id="KW-0802">TPR repeat</keyword>
<dbReference type="AlphaFoldDB" id="A0A7S7M1U9"/>
<evidence type="ECO:0000313" key="8">
    <source>
        <dbReference type="Proteomes" id="UP000593836"/>
    </source>
</evidence>
<dbReference type="InterPro" id="IPR011990">
    <property type="entry name" value="TPR-like_helical_dom_sf"/>
</dbReference>
<evidence type="ECO:0000313" key="7">
    <source>
        <dbReference type="EMBL" id="QOY55385.1"/>
    </source>
</evidence>
<dbReference type="InterPro" id="IPR036465">
    <property type="entry name" value="vWFA_dom_sf"/>
</dbReference>
<evidence type="ECO:0000256" key="3">
    <source>
        <dbReference type="PROSITE-ProRule" id="PRU00339"/>
    </source>
</evidence>
<dbReference type="Pfam" id="PF07719">
    <property type="entry name" value="TPR_2"/>
    <property type="match status" value="1"/>
</dbReference>
<evidence type="ECO:0000256" key="2">
    <source>
        <dbReference type="ARBA" id="ARBA00022803"/>
    </source>
</evidence>
<protein>
    <submittedName>
        <fullName evidence="7">VWA domain-containing protein</fullName>
    </submittedName>
</protein>
<dbReference type="PANTHER" id="PTHR22550:SF14">
    <property type="entry name" value="VWFA DOMAIN-CONTAINING PROTEIN"/>
    <property type="match status" value="1"/>
</dbReference>
<evidence type="ECO:0000256" key="4">
    <source>
        <dbReference type="SAM" id="MobiDB-lite"/>
    </source>
</evidence>
<keyword evidence="8" id="KW-1185">Reference proteome</keyword>
<keyword evidence="5" id="KW-0472">Membrane</keyword>
<dbReference type="EMBL" id="CP054493">
    <property type="protein sequence ID" value="QOY55385.1"/>
    <property type="molecule type" value="Genomic_DNA"/>
</dbReference>
<dbReference type="PROSITE" id="PS50005">
    <property type="entry name" value="TPR"/>
    <property type="match status" value="1"/>
</dbReference>
<dbReference type="InterPro" id="IPR019734">
    <property type="entry name" value="TPR_rpt"/>
</dbReference>